<evidence type="ECO:0000313" key="4">
    <source>
        <dbReference type="Proteomes" id="UP000192257"/>
    </source>
</evidence>
<keyword evidence="1" id="KW-0175">Coiled coil</keyword>
<dbReference type="GeneID" id="39985017"/>
<feature type="compositionally biased region" description="Polar residues" evidence="2">
    <location>
        <begin position="540"/>
        <end position="555"/>
    </location>
</feature>
<feature type="compositionally biased region" description="Basic residues" evidence="2">
    <location>
        <begin position="1"/>
        <end position="12"/>
    </location>
</feature>
<evidence type="ECO:0000256" key="2">
    <source>
        <dbReference type="SAM" id="MobiDB-lite"/>
    </source>
</evidence>
<organism evidence="3 4">
    <name type="scientific">Trypanosoma theileri</name>
    <dbReference type="NCBI Taxonomy" id="67003"/>
    <lineage>
        <taxon>Eukaryota</taxon>
        <taxon>Discoba</taxon>
        <taxon>Euglenozoa</taxon>
        <taxon>Kinetoplastea</taxon>
        <taxon>Metakinetoplastina</taxon>
        <taxon>Trypanosomatida</taxon>
        <taxon>Trypanosomatidae</taxon>
        <taxon>Trypanosoma</taxon>
    </lineage>
</organism>
<feature type="coiled-coil region" evidence="1">
    <location>
        <begin position="232"/>
        <end position="277"/>
    </location>
</feature>
<dbReference type="STRING" id="67003.A0A1X0NXS6"/>
<proteinExistence type="predicted"/>
<accession>A0A1X0NXS6</accession>
<feature type="compositionally biased region" description="Polar residues" evidence="2">
    <location>
        <begin position="627"/>
        <end position="641"/>
    </location>
</feature>
<dbReference type="AlphaFoldDB" id="A0A1X0NXS6"/>
<feature type="compositionally biased region" description="Low complexity" evidence="2">
    <location>
        <begin position="57"/>
        <end position="73"/>
    </location>
</feature>
<keyword evidence="4" id="KW-1185">Reference proteome</keyword>
<feature type="region of interest" description="Disordered" evidence="2">
    <location>
        <begin position="624"/>
        <end position="659"/>
    </location>
</feature>
<evidence type="ECO:0000313" key="3">
    <source>
        <dbReference type="EMBL" id="ORC89487.1"/>
    </source>
</evidence>
<dbReference type="RefSeq" id="XP_028883553.1">
    <property type="nucleotide sequence ID" value="XM_029025237.1"/>
</dbReference>
<evidence type="ECO:0000256" key="1">
    <source>
        <dbReference type="SAM" id="Coils"/>
    </source>
</evidence>
<gene>
    <name evidence="3" type="ORF">TM35_000122620</name>
</gene>
<feature type="compositionally biased region" description="Polar residues" evidence="2">
    <location>
        <begin position="197"/>
        <end position="211"/>
    </location>
</feature>
<reference evidence="3 4" key="1">
    <citation type="submission" date="2017-03" db="EMBL/GenBank/DDBJ databases">
        <title>An alternative strategy for trypanosome survival in the mammalian bloodstream revealed through genome and transcriptome analysis of the ubiquitous bovine parasite Trypanosoma (Megatrypanum) theileri.</title>
        <authorList>
            <person name="Kelly S."/>
            <person name="Ivens A."/>
            <person name="Mott A."/>
            <person name="O'Neill E."/>
            <person name="Emms D."/>
            <person name="Macleod O."/>
            <person name="Voorheis P."/>
            <person name="Matthews J."/>
            <person name="Matthews K."/>
            <person name="Carrington M."/>
        </authorList>
    </citation>
    <scope>NUCLEOTIDE SEQUENCE [LARGE SCALE GENOMIC DNA]</scope>
    <source>
        <strain evidence="3">Edinburgh</strain>
    </source>
</reference>
<dbReference type="OrthoDB" id="248663at2759"/>
<protein>
    <submittedName>
        <fullName evidence="3">Uncharacterized protein</fullName>
    </submittedName>
</protein>
<dbReference type="VEuPathDB" id="TriTrypDB:TM35_000122620"/>
<dbReference type="Proteomes" id="UP000192257">
    <property type="component" value="Unassembled WGS sequence"/>
</dbReference>
<feature type="region of interest" description="Disordered" evidence="2">
    <location>
        <begin position="315"/>
        <end position="372"/>
    </location>
</feature>
<dbReference type="EMBL" id="NBCO01000012">
    <property type="protein sequence ID" value="ORC89487.1"/>
    <property type="molecule type" value="Genomic_DNA"/>
</dbReference>
<feature type="compositionally biased region" description="Low complexity" evidence="2">
    <location>
        <begin position="347"/>
        <end position="356"/>
    </location>
</feature>
<feature type="compositionally biased region" description="Basic and acidic residues" evidence="2">
    <location>
        <begin position="17"/>
        <end position="27"/>
    </location>
</feature>
<comment type="caution">
    <text evidence="3">The sequence shown here is derived from an EMBL/GenBank/DDBJ whole genome shotgun (WGS) entry which is preliminary data.</text>
</comment>
<feature type="region of interest" description="Disordered" evidence="2">
    <location>
        <begin position="184"/>
        <end position="228"/>
    </location>
</feature>
<feature type="compositionally biased region" description="Polar residues" evidence="2">
    <location>
        <begin position="357"/>
        <end position="367"/>
    </location>
</feature>
<feature type="region of interest" description="Disordered" evidence="2">
    <location>
        <begin position="536"/>
        <end position="575"/>
    </location>
</feature>
<sequence>MLLAQRKQKQRLTGKIGHNDSEYEIGRGHNAGILQGIPGPKRTPERVRSAAPYAEHQQPQQYQQYQQPQQQQQRSPQLMPSNAPYADDRNGYHQPRPISFPSVLPPISAAPLIPAPLVINRSPMRFPSALDGGMGMHIPPTWTPPSPYNAQPLQLQLQQQPQQLQQQLPQTPVVVSLPPVQVHAPSVSPTPAPGFANNRNHYGTRPQSRQSPGVLPPGAMPSGDDGDELNARQLARQRAIEVQRENARLVEERRRQRALEKQREAEEERRLERLAQAEMGQAKLGIQKERGMGMEKGAAFMEERRETEERVRMMGRKAAQAEQRRAESEERERAQDRGELPPMPRRATTATATTTTSNARLNTSPGTDISGAELMVPNNNGLVESRRTSQVPLDLRSNQSLQQSTHFVQAPSGFAVSDGISSYTPQPLNFPSDPLPIGGDPLRDLQPFPAFDMMRPLSFPSAVPTIETTAPTTTTTTTTITTTVPDPVQWSAPLSNFPIGQTSSAANAQRMESQLKDIATTHNIIHHILENETNRDAHYTPSSFSSLPPTCSQPTSLNPLQPLSSGGSSQQVPSVAPTAGILKKSPEQPLRSGIEVIAVNKPEEGLGLGLGLGAAAVAAEAGKGSNIGLTSAARTTTPINDSSDDLSAEPSKFVRAVKP</sequence>
<feature type="compositionally biased region" description="Basic and acidic residues" evidence="2">
    <location>
        <begin position="322"/>
        <end position="339"/>
    </location>
</feature>
<feature type="compositionally biased region" description="Low complexity" evidence="2">
    <location>
        <begin position="556"/>
        <end position="575"/>
    </location>
</feature>
<feature type="region of interest" description="Disordered" evidence="2">
    <location>
        <begin position="1"/>
        <end position="98"/>
    </location>
</feature>
<name>A0A1X0NXS6_9TRYP</name>